<dbReference type="OrthoDB" id="5967843at2759"/>
<keyword evidence="1" id="KW-0677">Repeat</keyword>
<name>A0A5M3MPH9_CONPW</name>
<dbReference type="GeneID" id="19206947"/>
<dbReference type="Proteomes" id="UP000053558">
    <property type="component" value="Unassembled WGS sequence"/>
</dbReference>
<dbReference type="Pfam" id="PF24883">
    <property type="entry name" value="NPHP3_N"/>
    <property type="match status" value="1"/>
</dbReference>
<dbReference type="SUPFAM" id="SSF52540">
    <property type="entry name" value="P-loop containing nucleoside triphosphate hydrolases"/>
    <property type="match status" value="1"/>
</dbReference>
<comment type="caution">
    <text evidence="3">The sequence shown here is derived from an EMBL/GenBank/DDBJ whole genome shotgun (WGS) entry which is preliminary data.</text>
</comment>
<proteinExistence type="predicted"/>
<protein>
    <recommendedName>
        <fullName evidence="2">Nephrocystin 3-like N-terminal domain-containing protein</fullName>
    </recommendedName>
</protein>
<feature type="non-terminal residue" evidence="3">
    <location>
        <position position="121"/>
    </location>
</feature>
<evidence type="ECO:0000259" key="2">
    <source>
        <dbReference type="Pfam" id="PF24883"/>
    </source>
</evidence>
<evidence type="ECO:0000313" key="4">
    <source>
        <dbReference type="Proteomes" id="UP000053558"/>
    </source>
</evidence>
<dbReference type="KEGG" id="cput:CONPUDRAFT_43638"/>
<dbReference type="AlphaFoldDB" id="A0A5M3MPH9"/>
<evidence type="ECO:0000256" key="1">
    <source>
        <dbReference type="ARBA" id="ARBA00022737"/>
    </source>
</evidence>
<dbReference type="RefSeq" id="XP_007768983.1">
    <property type="nucleotide sequence ID" value="XM_007770793.1"/>
</dbReference>
<dbReference type="InterPro" id="IPR056884">
    <property type="entry name" value="NPHP3-like_N"/>
</dbReference>
<feature type="domain" description="Nephrocystin 3-like N-terminal" evidence="2">
    <location>
        <begin position="2"/>
        <end position="121"/>
    </location>
</feature>
<gene>
    <name evidence="3" type="ORF">CONPUDRAFT_43638</name>
</gene>
<dbReference type="EMBL" id="JH711579">
    <property type="protein sequence ID" value="EIW80624.1"/>
    <property type="molecule type" value="Genomic_DNA"/>
</dbReference>
<keyword evidence="4" id="KW-1185">Reference proteome</keyword>
<dbReference type="OMA" id="IIWITEE"/>
<evidence type="ECO:0000313" key="3">
    <source>
        <dbReference type="EMBL" id="EIW80624.1"/>
    </source>
</evidence>
<dbReference type="Gene3D" id="3.40.50.300">
    <property type="entry name" value="P-loop containing nucleotide triphosphate hydrolases"/>
    <property type="match status" value="1"/>
</dbReference>
<dbReference type="InterPro" id="IPR027417">
    <property type="entry name" value="P-loop_NTPase"/>
</dbReference>
<feature type="non-terminal residue" evidence="3">
    <location>
        <position position="1"/>
    </location>
</feature>
<organism evidence="3 4">
    <name type="scientific">Coniophora puteana (strain RWD-64-598)</name>
    <name type="common">Brown rot fungus</name>
    <dbReference type="NCBI Taxonomy" id="741705"/>
    <lineage>
        <taxon>Eukaryota</taxon>
        <taxon>Fungi</taxon>
        <taxon>Dikarya</taxon>
        <taxon>Basidiomycota</taxon>
        <taxon>Agaricomycotina</taxon>
        <taxon>Agaricomycetes</taxon>
        <taxon>Agaricomycetidae</taxon>
        <taxon>Boletales</taxon>
        <taxon>Coniophorineae</taxon>
        <taxon>Coniophoraceae</taxon>
        <taxon>Coniophora</taxon>
    </lineage>
</organism>
<accession>A0A5M3MPH9</accession>
<sequence>KIIWITEEIGSGKSSVAHSLAEHLREEGKLAASFFFARNHPKRNNFDNLFLTLAYQLGLHHPRARDIITQAIVDDPALLFPEKSRRDQFEKLIIVPLKDLARVWKMNDKAAMTIILDAVDE</sequence>
<reference evidence="4" key="1">
    <citation type="journal article" date="2012" name="Science">
        <title>The Paleozoic origin of enzymatic lignin decomposition reconstructed from 31 fungal genomes.</title>
        <authorList>
            <person name="Floudas D."/>
            <person name="Binder M."/>
            <person name="Riley R."/>
            <person name="Barry K."/>
            <person name="Blanchette R.A."/>
            <person name="Henrissat B."/>
            <person name="Martinez A.T."/>
            <person name="Otillar R."/>
            <person name="Spatafora J.W."/>
            <person name="Yadav J.S."/>
            <person name="Aerts A."/>
            <person name="Benoit I."/>
            <person name="Boyd A."/>
            <person name="Carlson A."/>
            <person name="Copeland A."/>
            <person name="Coutinho P.M."/>
            <person name="de Vries R.P."/>
            <person name="Ferreira P."/>
            <person name="Findley K."/>
            <person name="Foster B."/>
            <person name="Gaskell J."/>
            <person name="Glotzer D."/>
            <person name="Gorecki P."/>
            <person name="Heitman J."/>
            <person name="Hesse C."/>
            <person name="Hori C."/>
            <person name="Igarashi K."/>
            <person name="Jurgens J.A."/>
            <person name="Kallen N."/>
            <person name="Kersten P."/>
            <person name="Kohler A."/>
            <person name="Kuees U."/>
            <person name="Kumar T.K.A."/>
            <person name="Kuo A."/>
            <person name="LaButti K."/>
            <person name="Larrondo L.F."/>
            <person name="Lindquist E."/>
            <person name="Ling A."/>
            <person name="Lombard V."/>
            <person name="Lucas S."/>
            <person name="Lundell T."/>
            <person name="Martin R."/>
            <person name="McLaughlin D.J."/>
            <person name="Morgenstern I."/>
            <person name="Morin E."/>
            <person name="Murat C."/>
            <person name="Nagy L.G."/>
            <person name="Nolan M."/>
            <person name="Ohm R.A."/>
            <person name="Patyshakuliyeva A."/>
            <person name="Rokas A."/>
            <person name="Ruiz-Duenas F.J."/>
            <person name="Sabat G."/>
            <person name="Salamov A."/>
            <person name="Samejima M."/>
            <person name="Schmutz J."/>
            <person name="Slot J.C."/>
            <person name="St John F."/>
            <person name="Stenlid J."/>
            <person name="Sun H."/>
            <person name="Sun S."/>
            <person name="Syed K."/>
            <person name="Tsang A."/>
            <person name="Wiebenga A."/>
            <person name="Young D."/>
            <person name="Pisabarro A."/>
            <person name="Eastwood D.C."/>
            <person name="Martin F."/>
            <person name="Cullen D."/>
            <person name="Grigoriev I.V."/>
            <person name="Hibbett D.S."/>
        </authorList>
    </citation>
    <scope>NUCLEOTIDE SEQUENCE [LARGE SCALE GENOMIC DNA]</scope>
    <source>
        <strain evidence="4">RWD-64-598 SS2</strain>
    </source>
</reference>